<proteinExistence type="predicted"/>
<evidence type="ECO:0000256" key="1">
    <source>
        <dbReference type="ARBA" id="ARBA00022884"/>
    </source>
</evidence>
<dbReference type="Gene3D" id="3.30.70.330">
    <property type="match status" value="1"/>
</dbReference>
<dbReference type="InterPro" id="IPR012677">
    <property type="entry name" value="Nucleotide-bd_a/b_plait_sf"/>
</dbReference>
<feature type="region of interest" description="Disordered" evidence="3">
    <location>
        <begin position="88"/>
        <end position="120"/>
    </location>
</feature>
<reference evidence="5" key="1">
    <citation type="journal article" date="2010" name="Science">
        <title>Plasticity of animal genome architecture unmasked by rapid evolution of a pelagic tunicate.</title>
        <authorList>
            <person name="Denoeud F."/>
            <person name="Henriet S."/>
            <person name="Mungpakdee S."/>
            <person name="Aury J.M."/>
            <person name="Da Silva C."/>
            <person name="Brinkmann H."/>
            <person name="Mikhaleva J."/>
            <person name="Olsen L.C."/>
            <person name="Jubin C."/>
            <person name="Canestro C."/>
            <person name="Bouquet J.M."/>
            <person name="Danks G."/>
            <person name="Poulain J."/>
            <person name="Campsteijn C."/>
            <person name="Adamski M."/>
            <person name="Cross I."/>
            <person name="Yadetie F."/>
            <person name="Muffato M."/>
            <person name="Louis A."/>
            <person name="Butcher S."/>
            <person name="Tsagkogeorga G."/>
            <person name="Konrad A."/>
            <person name="Singh S."/>
            <person name="Jensen M.F."/>
            <person name="Cong E.H."/>
            <person name="Eikeseth-Otteraa H."/>
            <person name="Noel B."/>
            <person name="Anthouard V."/>
            <person name="Porcel B.M."/>
            <person name="Kachouri-Lafond R."/>
            <person name="Nishino A."/>
            <person name="Ugolini M."/>
            <person name="Chourrout P."/>
            <person name="Nishida H."/>
            <person name="Aasland R."/>
            <person name="Huzurbazar S."/>
            <person name="Westhof E."/>
            <person name="Delsuc F."/>
            <person name="Lehrach H."/>
            <person name="Reinhardt R."/>
            <person name="Weissenbach J."/>
            <person name="Roy S.W."/>
            <person name="Artiguenave F."/>
            <person name="Postlethwait J.H."/>
            <person name="Manak J.R."/>
            <person name="Thompson E.M."/>
            <person name="Jaillon O."/>
            <person name="Du Pasquier L."/>
            <person name="Boudinot P."/>
            <person name="Liberles D.A."/>
            <person name="Volff J.N."/>
            <person name="Philippe H."/>
            <person name="Lenhard B."/>
            <person name="Roest Crollius H."/>
            <person name="Wincker P."/>
            <person name="Chourrout D."/>
        </authorList>
    </citation>
    <scope>NUCLEOTIDE SEQUENCE [LARGE SCALE GENOMIC DNA]</scope>
</reference>
<dbReference type="EMBL" id="FN655454">
    <property type="protein sequence ID" value="CBY39184.1"/>
    <property type="molecule type" value="Genomic_DNA"/>
</dbReference>
<evidence type="ECO:0000259" key="4">
    <source>
        <dbReference type="PROSITE" id="PS50102"/>
    </source>
</evidence>
<sequence length="223" mass="25955">MIQPPARFVKSRPNVIPEKIKFKRKDFSSCGAHFDQASVIAADEPLCEIPSAIRKATPKVKLSLIEKGKTRFIKARILKNGFERKLQKTKISGKKSRHRRSRSFSRRRSRSSSYESGSRHRLKDRDSIYESRASFRDRENPRASNVLGVFNLGRDFPECELRRLFQKYGRIKACNLVYDKKYRESRGFGFVTFANIDDAIYAQKRRGRVGHIKRATFSETYPD</sequence>
<dbReference type="PROSITE" id="PS50102">
    <property type="entry name" value="RRM"/>
    <property type="match status" value="1"/>
</dbReference>
<protein>
    <recommendedName>
        <fullName evidence="4">RRM domain-containing protein</fullName>
    </recommendedName>
</protein>
<keyword evidence="1 2" id="KW-0694">RNA-binding</keyword>
<evidence type="ECO:0000256" key="3">
    <source>
        <dbReference type="SAM" id="MobiDB-lite"/>
    </source>
</evidence>
<dbReference type="InterPro" id="IPR050441">
    <property type="entry name" value="RBM"/>
</dbReference>
<dbReference type="GO" id="GO:0003723">
    <property type="term" value="F:RNA binding"/>
    <property type="evidence" value="ECO:0007669"/>
    <property type="project" value="UniProtKB-UniRule"/>
</dbReference>
<dbReference type="SMART" id="SM00360">
    <property type="entry name" value="RRM"/>
    <property type="match status" value="1"/>
</dbReference>
<evidence type="ECO:0000313" key="5">
    <source>
        <dbReference type="EMBL" id="CBY39184.1"/>
    </source>
</evidence>
<dbReference type="InterPro" id="IPR035979">
    <property type="entry name" value="RBD_domain_sf"/>
</dbReference>
<organism evidence="5">
    <name type="scientific">Oikopleura dioica</name>
    <name type="common">Tunicate</name>
    <dbReference type="NCBI Taxonomy" id="34765"/>
    <lineage>
        <taxon>Eukaryota</taxon>
        <taxon>Metazoa</taxon>
        <taxon>Chordata</taxon>
        <taxon>Tunicata</taxon>
        <taxon>Appendicularia</taxon>
        <taxon>Copelata</taxon>
        <taxon>Oikopleuridae</taxon>
        <taxon>Oikopleura</taxon>
    </lineage>
</organism>
<gene>
    <name evidence="5" type="ORF">GSOID_T00019734001</name>
</gene>
<dbReference type="PANTHER" id="PTHR48034">
    <property type="entry name" value="TRANSFORMER-2 SEX-DETERMINING PROTEIN-RELATED"/>
    <property type="match status" value="1"/>
</dbReference>
<name>E4YUP5_OIKDI</name>
<dbReference type="Proteomes" id="UP000011014">
    <property type="component" value="Unassembled WGS sequence"/>
</dbReference>
<dbReference type="AlphaFoldDB" id="E4YUP5"/>
<dbReference type="SUPFAM" id="SSF54928">
    <property type="entry name" value="RNA-binding domain, RBD"/>
    <property type="match status" value="1"/>
</dbReference>
<feature type="compositionally biased region" description="Basic residues" evidence="3">
    <location>
        <begin position="88"/>
        <end position="110"/>
    </location>
</feature>
<dbReference type="InterPro" id="IPR000504">
    <property type="entry name" value="RRM_dom"/>
</dbReference>
<feature type="domain" description="RRM" evidence="4">
    <location>
        <begin position="145"/>
        <end position="214"/>
    </location>
</feature>
<dbReference type="Pfam" id="PF00076">
    <property type="entry name" value="RRM_1"/>
    <property type="match status" value="1"/>
</dbReference>
<accession>E4YUP5</accession>
<evidence type="ECO:0000256" key="2">
    <source>
        <dbReference type="PROSITE-ProRule" id="PRU00176"/>
    </source>
</evidence>